<reference evidence="2" key="1">
    <citation type="submission" date="2020-08" db="EMBL/GenBank/DDBJ databases">
        <title>Pontibacter sp. SD6 16S ribosomal RNA gene Genome sequencing and assembly.</title>
        <authorList>
            <person name="Kang M."/>
        </authorList>
    </citation>
    <scope>NUCLEOTIDE SEQUENCE</scope>
    <source>
        <strain evidence="2">SD6</strain>
    </source>
</reference>
<dbReference type="EMBL" id="JACRVF010000003">
    <property type="protein sequence ID" value="MBC5993477.1"/>
    <property type="molecule type" value="Genomic_DNA"/>
</dbReference>
<keyword evidence="1" id="KW-0732">Signal</keyword>
<sequence>MKIIVLLFAAFLAFGLATKETVSVKATEKEIATAKVAEEVEAPVLNVLLDTVEIAVSSQDVIAGI</sequence>
<dbReference type="AlphaFoldDB" id="A0A923N811"/>
<organism evidence="2 3">
    <name type="scientific">Pontibacter cellulosilyticus</name>
    <dbReference type="NCBI Taxonomy" id="1720253"/>
    <lineage>
        <taxon>Bacteria</taxon>
        <taxon>Pseudomonadati</taxon>
        <taxon>Bacteroidota</taxon>
        <taxon>Cytophagia</taxon>
        <taxon>Cytophagales</taxon>
        <taxon>Hymenobacteraceae</taxon>
        <taxon>Pontibacter</taxon>
    </lineage>
</organism>
<protein>
    <submittedName>
        <fullName evidence="2">Uncharacterized protein</fullName>
    </submittedName>
</protein>
<dbReference type="RefSeq" id="WP_187067502.1">
    <property type="nucleotide sequence ID" value="NZ_JACRVF010000003.1"/>
</dbReference>
<evidence type="ECO:0000313" key="2">
    <source>
        <dbReference type="EMBL" id="MBC5993477.1"/>
    </source>
</evidence>
<feature type="signal peptide" evidence="1">
    <location>
        <begin position="1"/>
        <end position="19"/>
    </location>
</feature>
<comment type="caution">
    <text evidence="2">The sequence shown here is derived from an EMBL/GenBank/DDBJ whole genome shotgun (WGS) entry which is preliminary data.</text>
</comment>
<evidence type="ECO:0000256" key="1">
    <source>
        <dbReference type="SAM" id="SignalP"/>
    </source>
</evidence>
<evidence type="ECO:0000313" key="3">
    <source>
        <dbReference type="Proteomes" id="UP000603640"/>
    </source>
</evidence>
<feature type="chain" id="PRO_5037573127" evidence="1">
    <location>
        <begin position="20"/>
        <end position="65"/>
    </location>
</feature>
<proteinExistence type="predicted"/>
<keyword evidence="3" id="KW-1185">Reference proteome</keyword>
<gene>
    <name evidence="2" type="ORF">H8S84_11580</name>
</gene>
<dbReference type="Proteomes" id="UP000603640">
    <property type="component" value="Unassembled WGS sequence"/>
</dbReference>
<accession>A0A923N811</accession>
<name>A0A923N811_9BACT</name>